<feature type="region of interest" description="Disordered" evidence="7">
    <location>
        <begin position="143"/>
        <end position="736"/>
    </location>
</feature>
<dbReference type="PANTHER" id="PTHR36562:SF5">
    <property type="entry name" value="SERINE_ARGININE REPETITIVE MATRIX 2"/>
    <property type="match status" value="1"/>
</dbReference>
<feature type="compositionally biased region" description="Basic and acidic residues" evidence="7">
    <location>
        <begin position="143"/>
        <end position="162"/>
    </location>
</feature>
<dbReference type="CDD" id="cd21373">
    <property type="entry name" value="cwf21_SRRM2-like"/>
    <property type="match status" value="1"/>
</dbReference>
<feature type="compositionally biased region" description="Basic residues" evidence="7">
    <location>
        <begin position="413"/>
        <end position="422"/>
    </location>
</feature>
<dbReference type="GO" id="GO:0008380">
    <property type="term" value="P:RNA splicing"/>
    <property type="evidence" value="ECO:0007669"/>
    <property type="project" value="UniProtKB-KW"/>
</dbReference>
<reference evidence="10" key="1">
    <citation type="submission" date="2025-08" db="UniProtKB">
        <authorList>
            <consortium name="RefSeq"/>
        </authorList>
    </citation>
    <scope>IDENTIFICATION</scope>
</reference>
<feature type="compositionally biased region" description="Low complexity" evidence="7">
    <location>
        <begin position="32"/>
        <end position="41"/>
    </location>
</feature>
<feature type="compositionally biased region" description="Basic and acidic residues" evidence="7">
    <location>
        <begin position="660"/>
        <end position="704"/>
    </location>
</feature>
<evidence type="ECO:0000256" key="3">
    <source>
        <dbReference type="ARBA" id="ARBA00022664"/>
    </source>
</evidence>
<keyword evidence="5" id="KW-0508">mRNA splicing</keyword>
<organism evidence="9 10">
    <name type="scientific">Dioscorea cayennensis subsp. rotundata</name>
    <name type="common">White Guinea yam</name>
    <name type="synonym">Dioscorea rotundata</name>
    <dbReference type="NCBI Taxonomy" id="55577"/>
    <lineage>
        <taxon>Eukaryota</taxon>
        <taxon>Viridiplantae</taxon>
        <taxon>Streptophyta</taxon>
        <taxon>Embryophyta</taxon>
        <taxon>Tracheophyta</taxon>
        <taxon>Spermatophyta</taxon>
        <taxon>Magnoliopsida</taxon>
        <taxon>Liliopsida</taxon>
        <taxon>Dioscoreales</taxon>
        <taxon>Dioscoreaceae</taxon>
        <taxon>Dioscorea</taxon>
    </lineage>
</organism>
<dbReference type="RefSeq" id="XP_039122144.1">
    <property type="nucleotide sequence ID" value="XM_039266210.1"/>
</dbReference>
<dbReference type="InterPro" id="IPR051372">
    <property type="entry name" value="CWC21"/>
</dbReference>
<keyword evidence="9" id="KW-1185">Reference proteome</keyword>
<feature type="compositionally biased region" description="Basic residues" evidence="7">
    <location>
        <begin position="363"/>
        <end position="372"/>
    </location>
</feature>
<feature type="compositionally biased region" description="Basic and acidic residues" evidence="7">
    <location>
        <begin position="615"/>
        <end position="654"/>
    </location>
</feature>
<feature type="compositionally biased region" description="Basic and acidic residues" evidence="7">
    <location>
        <begin position="373"/>
        <end position="403"/>
    </location>
</feature>
<feature type="compositionally biased region" description="Low complexity" evidence="7">
    <location>
        <begin position="521"/>
        <end position="536"/>
    </location>
</feature>
<evidence type="ECO:0000256" key="6">
    <source>
        <dbReference type="ARBA" id="ARBA00023242"/>
    </source>
</evidence>
<dbReference type="PANTHER" id="PTHR36562">
    <property type="entry name" value="SERINE/ARGININE REPETITIVE MATRIX 2"/>
    <property type="match status" value="1"/>
</dbReference>
<feature type="compositionally biased region" description="Basic and acidic residues" evidence="7">
    <location>
        <begin position="170"/>
        <end position="239"/>
    </location>
</feature>
<dbReference type="GO" id="GO:0005681">
    <property type="term" value="C:spliceosomal complex"/>
    <property type="evidence" value="ECO:0007669"/>
    <property type="project" value="UniProtKB-KW"/>
</dbReference>
<feature type="compositionally biased region" description="Basic and acidic residues" evidence="7">
    <location>
        <begin position="720"/>
        <end position="736"/>
    </location>
</feature>
<feature type="region of interest" description="Disordered" evidence="7">
    <location>
        <begin position="29"/>
        <end position="50"/>
    </location>
</feature>
<evidence type="ECO:0000259" key="8">
    <source>
        <dbReference type="Pfam" id="PF08312"/>
    </source>
</evidence>
<feature type="compositionally biased region" description="Basic and acidic residues" evidence="7">
    <location>
        <begin position="537"/>
        <end position="608"/>
    </location>
</feature>
<dbReference type="AlphaFoldDB" id="A0AB40B5X7"/>
<dbReference type="Pfam" id="PF08312">
    <property type="entry name" value="cwf21"/>
    <property type="match status" value="1"/>
</dbReference>
<evidence type="ECO:0000313" key="9">
    <source>
        <dbReference type="Proteomes" id="UP001515500"/>
    </source>
</evidence>
<gene>
    <name evidence="10" type="primary">LOC120258775</name>
</gene>
<feature type="compositionally biased region" description="Basic and acidic residues" evidence="7">
    <location>
        <begin position="334"/>
        <end position="362"/>
    </location>
</feature>
<keyword evidence="6" id="KW-0539">Nucleus</keyword>
<feature type="compositionally biased region" description="Basic and acidic residues" evidence="7">
    <location>
        <begin position="246"/>
        <end position="271"/>
    </location>
</feature>
<evidence type="ECO:0000256" key="5">
    <source>
        <dbReference type="ARBA" id="ARBA00023187"/>
    </source>
</evidence>
<sequence>MYNGIGLQTARGSGTNGYVQSNKFFIRRRQTPSPSSLPSASIADPGAKKANKEILEHDRKRRIELRLVVLEETLADQGYTQAEIAEKLRETRAALETAPLDNPPEKEFAFLQYFRISDTQTHQIAARKEKQLETFRAALGIKLGDESPKPDTEEQRHQDKAQVLETEESGGEKDREQMKLTDGKQDHGDRERESSKNARATEEHKSKDDLHDKKNREKKANEVEHKKMETKKGRYKDVSASDSSGEDVKNDKMKPPRNSRGLDSRYDTDIRRSKKSSKVSEKDKISSYLDSNEDSDSSSESGGERTRKSRKVAKQRKYDSDSGTDGDNKRKRGNVKERPSSGRRYDHDKSDSGHDSGRENTRKSNKYVKQRRRYDNESKIDEDAKKKKGHAKELPSRRRHDSDSDFSMDETRKSRKVVKKQRRYDSSSSETDEDDGRKKAHVNETSRKRRHDSGDSDSDSDDSGIGKGRTSKHYNDKRNKNDSETVQEKRITNNKKILEKSRRHDSEDSSSGADYTESHSSDSISDGDSSDASDSSGYKRMDAKNGKRLKSIVEKDMSSGISRRDDRRTSKITNEDRNRDHSSLLKKSEKNRHVEMKNDRKEVGDKENQAAQGKRKIDDGRDDLPVLESRHSGLGKSEKMKESVEAKKDTYNRDHRTHHERRDNQKRDDYKYHGNSQKHYDEDDYGQRHKSRDDRSRDDRSHTDPKRRKLESSRQYARSNRYDSDSGEDLKSHRQR</sequence>
<evidence type="ECO:0000256" key="4">
    <source>
        <dbReference type="ARBA" id="ARBA00022728"/>
    </source>
</evidence>
<dbReference type="GeneID" id="120258775"/>
<comment type="subcellular location">
    <subcellularLocation>
        <location evidence="1">Nucleus</location>
    </subcellularLocation>
</comment>
<feature type="compositionally biased region" description="Basic and acidic residues" evidence="7">
    <location>
        <begin position="435"/>
        <end position="446"/>
    </location>
</feature>
<dbReference type="GO" id="GO:0006397">
    <property type="term" value="P:mRNA processing"/>
    <property type="evidence" value="ECO:0007669"/>
    <property type="project" value="UniProtKB-KW"/>
</dbReference>
<proteinExistence type="inferred from homology"/>
<name>A0AB40B5X7_DIOCR</name>
<dbReference type="Proteomes" id="UP001515500">
    <property type="component" value="Chromosome 4"/>
</dbReference>
<accession>A0AB40B5X7</accession>
<keyword evidence="3" id="KW-0507">mRNA processing</keyword>
<dbReference type="InterPro" id="IPR013170">
    <property type="entry name" value="mRNA_splic_Cwf21_dom"/>
</dbReference>
<evidence type="ECO:0000313" key="10">
    <source>
        <dbReference type="RefSeq" id="XP_039122144.1"/>
    </source>
</evidence>
<evidence type="ECO:0000256" key="1">
    <source>
        <dbReference type="ARBA" id="ARBA00004123"/>
    </source>
</evidence>
<protein>
    <submittedName>
        <fullName evidence="10">LOW QUALITY PROTEIN: dentin sialophosphoprotein-like</fullName>
    </submittedName>
</protein>
<feature type="compositionally biased region" description="Basic and acidic residues" evidence="7">
    <location>
        <begin position="473"/>
        <end position="507"/>
    </location>
</feature>
<comment type="similarity">
    <text evidence="2">Belongs to the CWC21 family.</text>
</comment>
<evidence type="ECO:0000256" key="7">
    <source>
        <dbReference type="SAM" id="MobiDB-lite"/>
    </source>
</evidence>
<feature type="domain" description="CWF21" evidence="8">
    <location>
        <begin position="55"/>
        <end position="96"/>
    </location>
</feature>
<keyword evidence="4" id="KW-0747">Spliceosome</keyword>
<evidence type="ECO:0000256" key="2">
    <source>
        <dbReference type="ARBA" id="ARBA00005954"/>
    </source>
</evidence>